<accession>A0A972VW77</accession>
<dbReference type="Gene3D" id="1.10.10.10">
    <property type="entry name" value="Winged helix-like DNA-binding domain superfamily/Winged helix DNA-binding domain"/>
    <property type="match status" value="1"/>
</dbReference>
<dbReference type="InterPro" id="IPR010997">
    <property type="entry name" value="HRDC-like_sf"/>
</dbReference>
<sequence length="169" mass="19066">IDVLRGTTTVKVTQFEHQQLPVFGIGTELDANQWRSVFRQLVARGLLSVNMEAFGALQLEEKSRPLLKGEVTIELRRDLKTTVARQQTRTPIDNDIDVELWEALRECRRSLAEEQGVPPYIIFSNNTLQAMAEQAPQTIEAFSQLSGVGERKRDKYGPAFLAVLRQAQG</sequence>
<dbReference type="InterPro" id="IPR018982">
    <property type="entry name" value="RQC_domain"/>
</dbReference>
<dbReference type="Proteomes" id="UP000754644">
    <property type="component" value="Unassembled WGS sequence"/>
</dbReference>
<gene>
    <name evidence="4" type="ORF">HQ497_05155</name>
</gene>
<dbReference type="Pfam" id="PF09382">
    <property type="entry name" value="RQC"/>
    <property type="match status" value="1"/>
</dbReference>
<dbReference type="PROSITE" id="PS50967">
    <property type="entry name" value="HRDC"/>
    <property type="match status" value="1"/>
</dbReference>
<dbReference type="InterPro" id="IPR036388">
    <property type="entry name" value="WH-like_DNA-bd_sf"/>
</dbReference>
<feature type="domain" description="HRDC" evidence="3">
    <location>
        <begin position="94"/>
        <end position="169"/>
    </location>
</feature>
<dbReference type="EC" id="5.6.2.4" evidence="2"/>
<dbReference type="GO" id="GO:0003676">
    <property type="term" value="F:nucleic acid binding"/>
    <property type="evidence" value="ECO:0007669"/>
    <property type="project" value="InterPro"/>
</dbReference>
<dbReference type="EMBL" id="JABMOJ010000190">
    <property type="protein sequence ID" value="NQV64736.1"/>
    <property type="molecule type" value="Genomic_DNA"/>
</dbReference>
<evidence type="ECO:0000313" key="5">
    <source>
        <dbReference type="Proteomes" id="UP000754644"/>
    </source>
</evidence>
<dbReference type="Gene3D" id="1.10.150.80">
    <property type="entry name" value="HRDC domain"/>
    <property type="match status" value="1"/>
</dbReference>
<dbReference type="SMART" id="SM00341">
    <property type="entry name" value="HRDC"/>
    <property type="match status" value="1"/>
</dbReference>
<dbReference type="SUPFAM" id="SSF47819">
    <property type="entry name" value="HRDC-like"/>
    <property type="match status" value="1"/>
</dbReference>
<dbReference type="GO" id="GO:0043138">
    <property type="term" value="F:3'-5' DNA helicase activity"/>
    <property type="evidence" value="ECO:0007669"/>
    <property type="project" value="UniProtKB-EC"/>
</dbReference>
<evidence type="ECO:0000256" key="1">
    <source>
        <dbReference type="ARBA" id="ARBA00034617"/>
    </source>
</evidence>
<dbReference type="GO" id="GO:0006281">
    <property type="term" value="P:DNA repair"/>
    <property type="evidence" value="ECO:0007669"/>
    <property type="project" value="InterPro"/>
</dbReference>
<evidence type="ECO:0000259" key="3">
    <source>
        <dbReference type="PROSITE" id="PS50967"/>
    </source>
</evidence>
<dbReference type="InterPro" id="IPR044876">
    <property type="entry name" value="HRDC_dom_sf"/>
</dbReference>
<dbReference type="InterPro" id="IPR036390">
    <property type="entry name" value="WH_DNA-bd_sf"/>
</dbReference>
<reference evidence="4" key="1">
    <citation type="submission" date="2020-05" db="EMBL/GenBank/DDBJ databases">
        <title>Sulfur intermediates as new biogeochemical hubs in an aquatic model microbial ecosystem.</title>
        <authorList>
            <person name="Vigneron A."/>
        </authorList>
    </citation>
    <scope>NUCLEOTIDE SEQUENCE</scope>
    <source>
        <strain evidence="4">Bin.250</strain>
    </source>
</reference>
<protein>
    <recommendedName>
        <fullName evidence="2">DNA 3'-5' helicase</fullName>
        <ecNumber evidence="2">5.6.2.4</ecNumber>
    </recommendedName>
</protein>
<name>A0A972VW77_9GAMM</name>
<dbReference type="GO" id="GO:0006260">
    <property type="term" value="P:DNA replication"/>
    <property type="evidence" value="ECO:0007669"/>
    <property type="project" value="InterPro"/>
</dbReference>
<dbReference type="AlphaFoldDB" id="A0A972VW77"/>
<dbReference type="GO" id="GO:0000166">
    <property type="term" value="F:nucleotide binding"/>
    <property type="evidence" value="ECO:0007669"/>
    <property type="project" value="InterPro"/>
</dbReference>
<dbReference type="InterPro" id="IPR002121">
    <property type="entry name" value="HRDC_dom"/>
</dbReference>
<comment type="catalytic activity">
    <reaction evidence="1">
        <text>Couples ATP hydrolysis with the unwinding of duplex DNA by translocating in the 3'-5' direction.</text>
        <dbReference type="EC" id="5.6.2.4"/>
    </reaction>
</comment>
<proteinExistence type="predicted"/>
<dbReference type="Pfam" id="PF00570">
    <property type="entry name" value="HRDC"/>
    <property type="match status" value="1"/>
</dbReference>
<feature type="non-terminal residue" evidence="4">
    <location>
        <position position="1"/>
    </location>
</feature>
<evidence type="ECO:0000313" key="4">
    <source>
        <dbReference type="EMBL" id="NQV64736.1"/>
    </source>
</evidence>
<dbReference type="SUPFAM" id="SSF46785">
    <property type="entry name" value="Winged helix' DNA-binding domain"/>
    <property type="match status" value="1"/>
</dbReference>
<comment type="caution">
    <text evidence="4">The sequence shown here is derived from an EMBL/GenBank/DDBJ whole genome shotgun (WGS) entry which is preliminary data.</text>
</comment>
<evidence type="ECO:0000256" key="2">
    <source>
        <dbReference type="ARBA" id="ARBA00034808"/>
    </source>
</evidence>
<organism evidence="4 5">
    <name type="scientific">SAR86 cluster bacterium</name>
    <dbReference type="NCBI Taxonomy" id="2030880"/>
    <lineage>
        <taxon>Bacteria</taxon>
        <taxon>Pseudomonadati</taxon>
        <taxon>Pseudomonadota</taxon>
        <taxon>Gammaproteobacteria</taxon>
        <taxon>SAR86 cluster</taxon>
    </lineage>
</organism>
<dbReference type="SMART" id="SM00956">
    <property type="entry name" value="RQC"/>
    <property type="match status" value="1"/>
</dbReference>